<dbReference type="InterPro" id="IPR024060">
    <property type="entry name" value="Ureidoglycolate_lyase_dom_sf"/>
</dbReference>
<keyword evidence="3" id="KW-0456">Lyase</keyword>
<dbReference type="GeneID" id="90035372"/>
<evidence type="ECO:0000256" key="3">
    <source>
        <dbReference type="ARBA" id="ARBA00023239"/>
    </source>
</evidence>
<comment type="subunit">
    <text evidence="1">Homodimer.</text>
</comment>
<dbReference type="PANTHER" id="PTHR21221">
    <property type="entry name" value="UREIDOGLYCOLATE HYDROLASE"/>
    <property type="match status" value="1"/>
</dbReference>
<dbReference type="InterPro" id="IPR007247">
    <property type="entry name" value="Ureidogly_lyase"/>
</dbReference>
<keyword evidence="2" id="KW-0659">Purine metabolism</keyword>
<organism evidence="5 6">
    <name type="scientific">Myxozyma melibiosi</name>
    <dbReference type="NCBI Taxonomy" id="54550"/>
    <lineage>
        <taxon>Eukaryota</taxon>
        <taxon>Fungi</taxon>
        <taxon>Dikarya</taxon>
        <taxon>Ascomycota</taxon>
        <taxon>Saccharomycotina</taxon>
        <taxon>Lipomycetes</taxon>
        <taxon>Lipomycetales</taxon>
        <taxon>Lipomycetaceae</taxon>
        <taxon>Myxozyma</taxon>
    </lineage>
</organism>
<name>A0ABR1F7I9_9ASCO</name>
<dbReference type="EMBL" id="JBBJBU010000006">
    <property type="protein sequence ID" value="KAK7205038.1"/>
    <property type="molecule type" value="Genomic_DNA"/>
</dbReference>
<proteinExistence type="predicted"/>
<dbReference type="CDD" id="cd20298">
    <property type="entry name" value="cupin_UAH"/>
    <property type="match status" value="1"/>
</dbReference>
<dbReference type="PANTHER" id="PTHR21221:SF1">
    <property type="entry name" value="UREIDOGLYCOLATE LYASE"/>
    <property type="match status" value="1"/>
</dbReference>
<dbReference type="Proteomes" id="UP001498771">
    <property type="component" value="Unassembled WGS sequence"/>
</dbReference>
<gene>
    <name evidence="5" type="ORF">BZA70DRAFT_169427</name>
</gene>
<evidence type="ECO:0000313" key="5">
    <source>
        <dbReference type="EMBL" id="KAK7205038.1"/>
    </source>
</evidence>
<dbReference type="RefSeq" id="XP_064768071.1">
    <property type="nucleotide sequence ID" value="XM_064909860.1"/>
</dbReference>
<accession>A0ABR1F7I9</accession>
<evidence type="ECO:0000256" key="4">
    <source>
        <dbReference type="ARBA" id="ARBA00047684"/>
    </source>
</evidence>
<dbReference type="InterPro" id="IPR011051">
    <property type="entry name" value="RmlC_Cupin_sf"/>
</dbReference>
<comment type="catalytic activity">
    <reaction evidence="4">
        <text>(S)-ureidoglycolate = urea + glyoxylate</text>
        <dbReference type="Rhea" id="RHEA:11304"/>
        <dbReference type="ChEBI" id="CHEBI:16199"/>
        <dbReference type="ChEBI" id="CHEBI:36655"/>
        <dbReference type="ChEBI" id="CHEBI:57296"/>
        <dbReference type="EC" id="4.3.2.3"/>
    </reaction>
</comment>
<sequence length="217" mass="23285">MPIATYNLPRALDPVPATPLTPTSFAPFGAVVSSAQQLQTMTQIPANYGTAIKLAKVTPVTNNFARAPSKKTATTNVNLFRSSVPVKLIERTAAEEGVYLTGVLERHPFSTQTFLPMGVDARDVAYLVIVAETKAEDGLPDLSTLKAFVAMGNQAVTYGPGTWHAPMVALKEVIDFAVLMHENGVPDEDCQEVYINPRVPIKFSIRTAAVSGISAKL</sequence>
<protein>
    <submittedName>
        <fullName evidence="5">Dal3 protein</fullName>
    </submittedName>
</protein>
<dbReference type="SUPFAM" id="SSF51182">
    <property type="entry name" value="RmlC-like cupins"/>
    <property type="match status" value="1"/>
</dbReference>
<dbReference type="Gene3D" id="2.60.120.480">
    <property type="entry name" value="Ureidoglycolate hydrolase"/>
    <property type="match status" value="1"/>
</dbReference>
<evidence type="ECO:0000313" key="6">
    <source>
        <dbReference type="Proteomes" id="UP001498771"/>
    </source>
</evidence>
<evidence type="ECO:0000256" key="1">
    <source>
        <dbReference type="ARBA" id="ARBA00011738"/>
    </source>
</evidence>
<reference evidence="5 6" key="1">
    <citation type="submission" date="2024-03" db="EMBL/GenBank/DDBJ databases">
        <title>Genome-scale model development and genomic sequencing of the oleaginous clade Lipomyces.</title>
        <authorList>
            <consortium name="Lawrence Berkeley National Laboratory"/>
            <person name="Czajka J.J."/>
            <person name="Han Y."/>
            <person name="Kim J."/>
            <person name="Mondo S.J."/>
            <person name="Hofstad B.A."/>
            <person name="Robles A."/>
            <person name="Haridas S."/>
            <person name="Riley R."/>
            <person name="LaButti K."/>
            <person name="Pangilinan J."/>
            <person name="Andreopoulos W."/>
            <person name="Lipzen A."/>
            <person name="Yan J."/>
            <person name="Wang M."/>
            <person name="Ng V."/>
            <person name="Grigoriev I.V."/>
            <person name="Spatafora J.W."/>
            <person name="Magnuson J.K."/>
            <person name="Baker S.E."/>
            <person name="Pomraning K.R."/>
        </authorList>
    </citation>
    <scope>NUCLEOTIDE SEQUENCE [LARGE SCALE GENOMIC DNA]</scope>
    <source>
        <strain evidence="5 6">Phaff 52-87</strain>
    </source>
</reference>
<evidence type="ECO:0000256" key="2">
    <source>
        <dbReference type="ARBA" id="ARBA00022631"/>
    </source>
</evidence>
<dbReference type="Pfam" id="PF04115">
    <property type="entry name" value="Ureidogly_lyase"/>
    <property type="match status" value="1"/>
</dbReference>
<keyword evidence="6" id="KW-1185">Reference proteome</keyword>
<dbReference type="InterPro" id="IPR047233">
    <property type="entry name" value="UAH_cupin"/>
</dbReference>
<comment type="caution">
    <text evidence="5">The sequence shown here is derived from an EMBL/GenBank/DDBJ whole genome shotgun (WGS) entry which is preliminary data.</text>
</comment>